<dbReference type="Proteomes" id="UP000256345">
    <property type="component" value="Unassembled WGS sequence"/>
</dbReference>
<dbReference type="RefSeq" id="WP_075335848.1">
    <property type="nucleotide sequence ID" value="NZ_CP011509.1"/>
</dbReference>
<keyword evidence="1" id="KW-0472">Membrane</keyword>
<proteinExistence type="predicted"/>
<evidence type="ECO:0000313" key="2">
    <source>
        <dbReference type="EMBL" id="REG30927.1"/>
    </source>
</evidence>
<reference evidence="2 3" key="1">
    <citation type="submission" date="2018-08" db="EMBL/GenBank/DDBJ databases">
        <title>Genomic Encyclopedia of Archaeal and Bacterial Type Strains, Phase II (KMG-II): from individual species to whole genera.</title>
        <authorList>
            <person name="Goeker M."/>
        </authorList>
    </citation>
    <scope>NUCLEOTIDE SEQUENCE [LARGE SCALE GENOMIC DNA]</scope>
    <source>
        <strain evidence="2 3">DSM 2261</strain>
    </source>
</reference>
<keyword evidence="1" id="KW-1133">Transmembrane helix</keyword>
<evidence type="ECO:0000313" key="3">
    <source>
        <dbReference type="Proteomes" id="UP000256345"/>
    </source>
</evidence>
<gene>
    <name evidence="2" type="ORF">ATI61_106397</name>
</gene>
<keyword evidence="1" id="KW-0812">Transmembrane</keyword>
<organism evidence="2 3">
    <name type="scientific">Archangium gephyra</name>
    <dbReference type="NCBI Taxonomy" id="48"/>
    <lineage>
        <taxon>Bacteria</taxon>
        <taxon>Pseudomonadati</taxon>
        <taxon>Myxococcota</taxon>
        <taxon>Myxococcia</taxon>
        <taxon>Myxococcales</taxon>
        <taxon>Cystobacterineae</taxon>
        <taxon>Archangiaceae</taxon>
        <taxon>Archangium</taxon>
    </lineage>
</organism>
<name>A0ABX9K0K0_9BACT</name>
<evidence type="ECO:0000256" key="1">
    <source>
        <dbReference type="SAM" id="Phobius"/>
    </source>
</evidence>
<keyword evidence="3" id="KW-1185">Reference proteome</keyword>
<sequence length="186" mass="21110">MPLSTEELLAIARKYWRADKAYAGSSEHKRLTDLWEQELEKLGQWWALLDELKRKLPGFTLGNATATPDACFRCAAYSPVDNPSSAHRFIVVGCVSILAPVYTVYGVQYVVMDKKRHNRKVFFDPLPDEMQHPADAISRRIEANFRVDALPRDMADIHIPLYVEPVEPPNTTLFHALFTSEPASLP</sequence>
<accession>A0ABX9K0K0</accession>
<comment type="caution">
    <text evidence="2">The sequence shown here is derived from an EMBL/GenBank/DDBJ whole genome shotgun (WGS) entry which is preliminary data.</text>
</comment>
<protein>
    <submittedName>
        <fullName evidence="2">Uncharacterized protein</fullName>
    </submittedName>
</protein>
<feature type="transmembrane region" description="Helical" evidence="1">
    <location>
        <begin position="89"/>
        <end position="111"/>
    </location>
</feature>
<dbReference type="EMBL" id="QUMU01000006">
    <property type="protein sequence ID" value="REG30927.1"/>
    <property type="molecule type" value="Genomic_DNA"/>
</dbReference>